<dbReference type="Proteomes" id="UP001235939">
    <property type="component" value="Chromosome 05"/>
</dbReference>
<sequence length="184" mass="21646">MLEEVYSDHALSKSQCYRWFKKFQSGDFELDNEPHGKPPQKFEDAELQALLDEDSTQMQEKLAKQLQFNLPYRCYIAFLELPFIGDRFLEHHCLGIHVNLIIRCHNSKTYGVPSCSFLGYHLKHSVSVKQEYVIFYLETSLLHHNEMSKDFLKTHLHNLDETIKKCNNGKVLTEKYQEISTDTE</sequence>
<evidence type="ECO:0000313" key="3">
    <source>
        <dbReference type="Proteomes" id="UP001235939"/>
    </source>
</evidence>
<evidence type="ECO:0000313" key="2">
    <source>
        <dbReference type="EMBL" id="UYV67641.1"/>
    </source>
</evidence>
<feature type="domain" description="Mos1 transposase HTH" evidence="1">
    <location>
        <begin position="4"/>
        <end position="27"/>
    </location>
</feature>
<name>A0ABY6KFL6_9ARAC</name>
<dbReference type="EMBL" id="CP092867">
    <property type="protein sequence ID" value="UYV67641.1"/>
    <property type="molecule type" value="Genomic_DNA"/>
</dbReference>
<dbReference type="Gene3D" id="1.10.10.10">
    <property type="entry name" value="Winged helix-like DNA-binding domain superfamily/Winged helix DNA-binding domain"/>
    <property type="match status" value="1"/>
</dbReference>
<dbReference type="InterPro" id="IPR041426">
    <property type="entry name" value="Mos1_HTH"/>
</dbReference>
<gene>
    <name evidence="2" type="ORF">LAZ67_5001436</name>
</gene>
<protein>
    <recommendedName>
        <fullName evidence="1">Mos1 transposase HTH domain-containing protein</fullName>
    </recommendedName>
</protein>
<dbReference type="Pfam" id="PF17906">
    <property type="entry name" value="HTH_48"/>
    <property type="match status" value="1"/>
</dbReference>
<dbReference type="Gene3D" id="1.10.10.1450">
    <property type="match status" value="1"/>
</dbReference>
<organism evidence="2 3">
    <name type="scientific">Cordylochernes scorpioides</name>
    <dbReference type="NCBI Taxonomy" id="51811"/>
    <lineage>
        <taxon>Eukaryota</taxon>
        <taxon>Metazoa</taxon>
        <taxon>Ecdysozoa</taxon>
        <taxon>Arthropoda</taxon>
        <taxon>Chelicerata</taxon>
        <taxon>Arachnida</taxon>
        <taxon>Pseudoscorpiones</taxon>
        <taxon>Cheliferoidea</taxon>
        <taxon>Chernetidae</taxon>
        <taxon>Cordylochernes</taxon>
    </lineage>
</organism>
<reference evidence="2 3" key="1">
    <citation type="submission" date="2022-01" db="EMBL/GenBank/DDBJ databases">
        <title>A chromosomal length assembly of Cordylochernes scorpioides.</title>
        <authorList>
            <person name="Zeh D."/>
            <person name="Zeh J."/>
        </authorList>
    </citation>
    <scope>NUCLEOTIDE SEQUENCE [LARGE SCALE GENOMIC DNA]</scope>
    <source>
        <strain evidence="2">IN4F17</strain>
        <tissue evidence="2">Whole Body</tissue>
    </source>
</reference>
<proteinExistence type="predicted"/>
<dbReference type="InterPro" id="IPR036388">
    <property type="entry name" value="WH-like_DNA-bd_sf"/>
</dbReference>
<evidence type="ECO:0000259" key="1">
    <source>
        <dbReference type="Pfam" id="PF17906"/>
    </source>
</evidence>
<keyword evidence="3" id="KW-1185">Reference proteome</keyword>
<accession>A0ABY6KFL6</accession>